<proteinExistence type="predicted"/>
<dbReference type="KEGG" id="dpr:Despr_2580"/>
<dbReference type="AlphaFoldDB" id="A0A7U4DQ13"/>
<organism evidence="4 5">
    <name type="scientific">Desulfobulbus propionicus (strain ATCC 33891 / DSM 2032 / VKM B-1956 / 1pr3)</name>
    <dbReference type="NCBI Taxonomy" id="577650"/>
    <lineage>
        <taxon>Bacteria</taxon>
        <taxon>Pseudomonadati</taxon>
        <taxon>Thermodesulfobacteriota</taxon>
        <taxon>Desulfobulbia</taxon>
        <taxon>Desulfobulbales</taxon>
        <taxon>Desulfobulbaceae</taxon>
        <taxon>Desulfobulbus</taxon>
    </lineage>
</organism>
<dbReference type="Proteomes" id="UP000006365">
    <property type="component" value="Chromosome"/>
</dbReference>
<feature type="signal peptide" evidence="2">
    <location>
        <begin position="1"/>
        <end position="19"/>
    </location>
</feature>
<feature type="domain" description="Porin" evidence="3">
    <location>
        <begin position="19"/>
        <end position="381"/>
    </location>
</feature>
<sequence length="457" mass="49624">MKKVLVAGAALMVAGGMYAATASAAAVEPGVKITGDARVRLFYQNDNYGDFGNDDVDESNTDMDSRVRLNITGTAAGGAYAKARIRMYEGYTTDIDNDPSISSLDNSNIWVDIAHVGIPFNDNFTLEAGKYRSTYGPLGTTYNFFYDDVHLSGLRGIIKFNDVTINPFIEWVEESQTYAKYDVDGDPNTKDTDNPNKIKDNDAMRYGAHIKGQLNKDWAVGGMLGYQSDERDEDNVLPHLNYQNEGFFGSIYTNGKVNAFGFVAELAANDGNLNNFNSWEDDADAVTGPDLIGSDDTGFGGYMFPNYQIDKLNIGLNLGFTDGGFQPDRAFGFVMLGSSDNSRISAARIGDTGDWFWGGLVANYAINESLKLTGNLVYAEVDAWDSEGPDGDGPDTRSGALGAALDSAWELSAVLQYTISKGADVYFSAGYLAPEFEDSTLEDDGAFGALTRFELKF</sequence>
<feature type="chain" id="PRO_5030615997" description="Porin domain-containing protein" evidence="2">
    <location>
        <begin position="20"/>
        <end position="457"/>
    </location>
</feature>
<evidence type="ECO:0000256" key="2">
    <source>
        <dbReference type="SAM" id="SignalP"/>
    </source>
</evidence>
<feature type="region of interest" description="Disordered" evidence="1">
    <location>
        <begin position="181"/>
        <end position="201"/>
    </location>
</feature>
<evidence type="ECO:0000259" key="3">
    <source>
        <dbReference type="Pfam" id="PF13609"/>
    </source>
</evidence>
<dbReference type="InterPro" id="IPR033900">
    <property type="entry name" value="Gram_neg_porin_domain"/>
</dbReference>
<protein>
    <recommendedName>
        <fullName evidence="3">Porin domain-containing protein</fullName>
    </recommendedName>
</protein>
<keyword evidence="2" id="KW-0732">Signal</keyword>
<dbReference type="EMBL" id="CP002364">
    <property type="protein sequence ID" value="ADW18716.1"/>
    <property type="molecule type" value="Genomic_DNA"/>
</dbReference>
<reference evidence="4 5" key="1">
    <citation type="journal article" date="2011" name="Stand. Genomic Sci.">
        <title>Complete genome sequence of Desulfobulbus propionicus type strain (1pr3).</title>
        <authorList>
            <person name="Pagani I."/>
            <person name="Lapidus A."/>
            <person name="Nolan M."/>
            <person name="Lucas S."/>
            <person name="Hammon N."/>
            <person name="Deshpande S."/>
            <person name="Cheng J.F."/>
            <person name="Chertkov O."/>
            <person name="Davenport K."/>
            <person name="Tapia R."/>
            <person name="Han C."/>
            <person name="Goodwin L."/>
            <person name="Pitluck S."/>
            <person name="Liolios K."/>
            <person name="Mavromatis K."/>
            <person name="Ivanova N."/>
            <person name="Mikhailova N."/>
            <person name="Pati A."/>
            <person name="Chen A."/>
            <person name="Palaniappan K."/>
            <person name="Land M."/>
            <person name="Hauser L."/>
            <person name="Chang Y.J."/>
            <person name="Jeffries C.D."/>
            <person name="Detter J.C."/>
            <person name="Brambilla E."/>
            <person name="Kannan K.P."/>
            <person name="Djao O.D."/>
            <person name="Rohde M."/>
            <person name="Pukall R."/>
            <person name="Spring S."/>
            <person name="Goker M."/>
            <person name="Sikorski J."/>
            <person name="Woyke T."/>
            <person name="Bristow J."/>
            <person name="Eisen J.A."/>
            <person name="Markowitz V."/>
            <person name="Hugenholtz P."/>
            <person name="Kyrpides N.C."/>
            <person name="Klenk H.P."/>
        </authorList>
    </citation>
    <scope>NUCLEOTIDE SEQUENCE [LARGE SCALE GENOMIC DNA]</scope>
    <source>
        <strain evidence="5">ATCC 33891 / DSM 2032 / 1pr3</strain>
    </source>
</reference>
<accession>A0A7U4DQ13</accession>
<gene>
    <name evidence="4" type="ordered locus">Despr_2580</name>
</gene>
<dbReference type="GO" id="GO:0015288">
    <property type="term" value="F:porin activity"/>
    <property type="evidence" value="ECO:0007669"/>
    <property type="project" value="InterPro"/>
</dbReference>
<name>A0A7U4DQ13_DESPD</name>
<evidence type="ECO:0000313" key="5">
    <source>
        <dbReference type="Proteomes" id="UP000006365"/>
    </source>
</evidence>
<dbReference type="SUPFAM" id="SSF56935">
    <property type="entry name" value="Porins"/>
    <property type="match status" value="1"/>
</dbReference>
<dbReference type="RefSeq" id="WP_015725242.1">
    <property type="nucleotide sequence ID" value="NC_014972.1"/>
</dbReference>
<dbReference type="GO" id="GO:0016020">
    <property type="term" value="C:membrane"/>
    <property type="evidence" value="ECO:0007669"/>
    <property type="project" value="InterPro"/>
</dbReference>
<keyword evidence="5" id="KW-1185">Reference proteome</keyword>
<evidence type="ECO:0000313" key="4">
    <source>
        <dbReference type="EMBL" id="ADW18716.1"/>
    </source>
</evidence>
<dbReference type="Pfam" id="PF13609">
    <property type="entry name" value="Porin_4"/>
    <property type="match status" value="1"/>
</dbReference>
<evidence type="ECO:0000256" key="1">
    <source>
        <dbReference type="SAM" id="MobiDB-lite"/>
    </source>
</evidence>